<dbReference type="SUPFAM" id="SSF51735">
    <property type="entry name" value="NAD(P)-binding Rossmann-fold domains"/>
    <property type="match status" value="1"/>
</dbReference>
<comment type="similarity">
    <text evidence="1">Belongs to the short-chain dehydrogenases/reductases (SDR) family.</text>
</comment>
<feature type="transmembrane region" description="Helical" evidence="3">
    <location>
        <begin position="20"/>
        <end position="42"/>
    </location>
</feature>
<dbReference type="Gene3D" id="3.40.50.720">
    <property type="entry name" value="NAD(P)-binding Rossmann-like Domain"/>
    <property type="match status" value="1"/>
</dbReference>
<dbReference type="Pfam" id="PF13561">
    <property type="entry name" value="adh_short_C2"/>
    <property type="match status" value="1"/>
</dbReference>
<keyword evidence="3" id="KW-0472">Membrane</keyword>
<dbReference type="SMART" id="SM00822">
    <property type="entry name" value="PKS_KR"/>
    <property type="match status" value="1"/>
</dbReference>
<evidence type="ECO:0000313" key="5">
    <source>
        <dbReference type="EMBL" id="NYZ24264.1"/>
    </source>
</evidence>
<proteinExistence type="inferred from homology"/>
<keyword evidence="3" id="KW-0812">Transmembrane</keyword>
<sequence>MPPPPPADPLFPTDPLFDVSGLSVLVAGGAGGLGAVLARAFAERGARVLAADLARAVAAAEAAGTPAVALDVTDEASCAAAMDEAVRRHGRLDVLINASGVYRTGPALEFARADWDAEIAVNLTGAFLLARAAGRVLTEQGSGAVITLASVSSAVANPAYAAYAASKAGVAHLTRVLAQEWAPRGVRVNAIGPAMTETAMTRGVFDDPGHRTRALARIPMGRFGRPEDLVGAAVFLASPAGAFVTGQTLFVDGGRTVS</sequence>
<dbReference type="PROSITE" id="PS00061">
    <property type="entry name" value="ADH_SHORT"/>
    <property type="match status" value="1"/>
</dbReference>
<protein>
    <submittedName>
        <fullName evidence="5">SDR family oxidoreductase</fullName>
    </submittedName>
</protein>
<dbReference type="PRINTS" id="PR00081">
    <property type="entry name" value="GDHRDH"/>
</dbReference>
<dbReference type="Proteomes" id="UP000584642">
    <property type="component" value="Unassembled WGS sequence"/>
</dbReference>
<dbReference type="InterPro" id="IPR020904">
    <property type="entry name" value="Sc_DH/Rdtase_CS"/>
</dbReference>
<evidence type="ECO:0000256" key="1">
    <source>
        <dbReference type="ARBA" id="ARBA00006484"/>
    </source>
</evidence>
<dbReference type="InterPro" id="IPR002347">
    <property type="entry name" value="SDR_fam"/>
</dbReference>
<keyword evidence="3" id="KW-1133">Transmembrane helix</keyword>
<reference evidence="5 6" key="1">
    <citation type="submission" date="2020-05" db="EMBL/GenBank/DDBJ databases">
        <title>Azospirillum oleiclasticum sp. nov, a nitrogen-fixing and heavy crude oil-emulsifying bacterium isolated from the crude oil of Yumen Oilfield.</title>
        <authorList>
            <person name="Wu D."/>
            <person name="Cai M."/>
            <person name="Zhang X."/>
        </authorList>
    </citation>
    <scope>NUCLEOTIDE SEQUENCE [LARGE SCALE GENOMIC DNA]</scope>
    <source>
        <strain evidence="5 6">ROY-1-1-2</strain>
    </source>
</reference>
<dbReference type="PRINTS" id="PR00080">
    <property type="entry name" value="SDRFAMILY"/>
</dbReference>
<evidence type="ECO:0000256" key="2">
    <source>
        <dbReference type="ARBA" id="ARBA00023002"/>
    </source>
</evidence>
<comment type="caution">
    <text evidence="5">The sequence shown here is derived from an EMBL/GenBank/DDBJ whole genome shotgun (WGS) entry which is preliminary data.</text>
</comment>
<dbReference type="RefSeq" id="WP_180286038.1">
    <property type="nucleotide sequence ID" value="NZ_JABFDB010000038.1"/>
</dbReference>
<evidence type="ECO:0000259" key="4">
    <source>
        <dbReference type="SMART" id="SM00822"/>
    </source>
</evidence>
<dbReference type="InterPro" id="IPR036291">
    <property type="entry name" value="NAD(P)-bd_dom_sf"/>
</dbReference>
<dbReference type="PANTHER" id="PTHR42760:SF115">
    <property type="entry name" value="3-OXOACYL-[ACYL-CARRIER-PROTEIN] REDUCTASE FABG"/>
    <property type="match status" value="1"/>
</dbReference>
<name>A0ABX2TJF2_9PROT</name>
<keyword evidence="6" id="KW-1185">Reference proteome</keyword>
<accession>A0ABX2TJF2</accession>
<dbReference type="PANTHER" id="PTHR42760">
    <property type="entry name" value="SHORT-CHAIN DEHYDROGENASES/REDUCTASES FAMILY MEMBER"/>
    <property type="match status" value="1"/>
</dbReference>
<evidence type="ECO:0000256" key="3">
    <source>
        <dbReference type="SAM" id="Phobius"/>
    </source>
</evidence>
<evidence type="ECO:0000313" key="6">
    <source>
        <dbReference type="Proteomes" id="UP000584642"/>
    </source>
</evidence>
<dbReference type="EMBL" id="JABFDB010000038">
    <property type="protein sequence ID" value="NYZ24264.1"/>
    <property type="molecule type" value="Genomic_DNA"/>
</dbReference>
<keyword evidence="2" id="KW-0560">Oxidoreductase</keyword>
<dbReference type="InterPro" id="IPR057326">
    <property type="entry name" value="KR_dom"/>
</dbReference>
<organism evidence="5 6">
    <name type="scientific">Azospirillum oleiclasticum</name>
    <dbReference type="NCBI Taxonomy" id="2735135"/>
    <lineage>
        <taxon>Bacteria</taxon>
        <taxon>Pseudomonadati</taxon>
        <taxon>Pseudomonadota</taxon>
        <taxon>Alphaproteobacteria</taxon>
        <taxon>Rhodospirillales</taxon>
        <taxon>Azospirillaceae</taxon>
        <taxon>Azospirillum</taxon>
    </lineage>
</organism>
<feature type="domain" description="Ketoreductase" evidence="4">
    <location>
        <begin position="22"/>
        <end position="194"/>
    </location>
</feature>
<gene>
    <name evidence="5" type="ORF">HND93_31545</name>
</gene>